<organism evidence="1 2">
    <name type="scientific">Rhodovulum iodosum</name>
    <dbReference type="NCBI Taxonomy" id="68291"/>
    <lineage>
        <taxon>Bacteria</taxon>
        <taxon>Pseudomonadati</taxon>
        <taxon>Pseudomonadota</taxon>
        <taxon>Alphaproteobacteria</taxon>
        <taxon>Rhodobacterales</taxon>
        <taxon>Paracoccaceae</taxon>
        <taxon>Rhodovulum</taxon>
    </lineage>
</organism>
<proteinExistence type="predicted"/>
<dbReference type="InterPro" id="IPR042257">
    <property type="entry name" value="DGOK_C"/>
</dbReference>
<dbReference type="InterPro" id="IPR043129">
    <property type="entry name" value="ATPase_NBD"/>
</dbReference>
<name>A0ABV3XTP7_9RHOB</name>
<reference evidence="1 2" key="1">
    <citation type="submission" date="2024-06" db="EMBL/GenBank/DDBJ databases">
        <title>Genome of Rhodovulum iodosum, a marine photoferrotroph.</title>
        <authorList>
            <person name="Bianchini G."/>
            <person name="Nikeleit V."/>
            <person name="Kappler A."/>
            <person name="Bryce C."/>
            <person name="Sanchez-Baracaldo P."/>
        </authorList>
    </citation>
    <scope>NUCLEOTIDE SEQUENCE [LARGE SCALE GENOMIC DNA]</scope>
    <source>
        <strain evidence="1 2">UT/N1</strain>
    </source>
</reference>
<gene>
    <name evidence="1" type="ORF">Ga0609869_002068</name>
</gene>
<dbReference type="InterPro" id="IPR042258">
    <property type="entry name" value="DGOK_N"/>
</dbReference>
<dbReference type="Gene3D" id="3.30.420.300">
    <property type="entry name" value="2-keto-3-deoxy-galactonokinase, substrate binding domain"/>
    <property type="match status" value="1"/>
</dbReference>
<dbReference type="EMBL" id="JBEHHI010000002">
    <property type="protein sequence ID" value="MEX5728715.1"/>
    <property type="molecule type" value="Genomic_DNA"/>
</dbReference>
<dbReference type="SUPFAM" id="SSF53067">
    <property type="entry name" value="Actin-like ATPase domain"/>
    <property type="match status" value="1"/>
</dbReference>
<comment type="caution">
    <text evidence="1">The sequence shown here is derived from an EMBL/GenBank/DDBJ whole genome shotgun (WGS) entry which is preliminary data.</text>
</comment>
<dbReference type="Gene3D" id="3.30.420.310">
    <property type="entry name" value="2-keto-3-deoxy-galactonokinase, C-terminal domain"/>
    <property type="match status" value="1"/>
</dbReference>
<protein>
    <submittedName>
        <fullName evidence="1">2-dehydro-3-deoxygalactonokinase</fullName>
    </submittedName>
</protein>
<evidence type="ECO:0000313" key="2">
    <source>
        <dbReference type="Proteomes" id="UP001560019"/>
    </source>
</evidence>
<dbReference type="Proteomes" id="UP001560019">
    <property type="component" value="Unassembled WGS sequence"/>
</dbReference>
<accession>A0ABV3XTP7</accession>
<sequence length="300" mass="31228">MTAADWIAADWGTSKLRLWAMAGDGSVLAARSAASGMGGLSPEAFEPALLALADDLLAPGRATEVVICGMAGARQGWIEAPYAPLPWRPAAAGATTAPSTDPRLSVRILPGLCQDDPPDVLRGEETQIAGFLAETPDFEGLICLPGTHTKWVRVAAGAVTAFRTAMTGEAFALFAERSVLRHAMDEGWDESHFRAAVAQAANRPERVATDLFTIRARALLDPAPPGAARARLSGLFLGLELAATRGMWVGQSVTVLGSADLTARYVSALDTQGAAARPVDGTRLTLTGLCAARDGLRAAG</sequence>
<dbReference type="Pfam" id="PF05035">
    <property type="entry name" value="DGOK"/>
    <property type="match status" value="1"/>
</dbReference>
<dbReference type="InterPro" id="IPR007729">
    <property type="entry name" value="DGOK"/>
</dbReference>
<evidence type="ECO:0000313" key="1">
    <source>
        <dbReference type="EMBL" id="MEX5728715.1"/>
    </source>
</evidence>
<dbReference type="RefSeq" id="WP_125406900.1">
    <property type="nucleotide sequence ID" value="NZ_JBEHHI010000002.1"/>
</dbReference>
<keyword evidence="2" id="KW-1185">Reference proteome</keyword>